<sequence length="177" mass="20792">MGHTHHTYDEFDSNLVRPLYGYVTEFENGTVPTWAKEVSIYQSEAEELLGLDHVDGNIPGSELPSGMKRDRGGQRLTRYTVKPKTYLDLHRERVQEADETHRFNRVQFDLRMRQKKYSRKETVPSKVKDRLSEVKNTTHWKRTVDGYHTNFRCWTLTYDLGPRGGIQDVHIKADMNH</sequence>
<organism evidence="1 2">
    <name type="scientific">Halorhabdus tiamatea SARL4B</name>
    <dbReference type="NCBI Taxonomy" id="1033806"/>
    <lineage>
        <taxon>Archaea</taxon>
        <taxon>Methanobacteriati</taxon>
        <taxon>Methanobacteriota</taxon>
        <taxon>Stenosarchaea group</taxon>
        <taxon>Halobacteria</taxon>
        <taxon>Halobacteriales</taxon>
        <taxon>Haloarculaceae</taxon>
        <taxon>Halorhabdus</taxon>
    </lineage>
</organism>
<protein>
    <submittedName>
        <fullName evidence="1">Uncharacterized protein</fullName>
    </submittedName>
</protein>
<dbReference type="RefSeq" id="WP_008526624.1">
    <property type="nucleotide sequence ID" value="NZ_AFNT02000044.1"/>
</dbReference>
<dbReference type="EMBL" id="AFNT02000044">
    <property type="protein sequence ID" value="ERJ05125.1"/>
    <property type="molecule type" value="Genomic_DNA"/>
</dbReference>
<evidence type="ECO:0000313" key="2">
    <source>
        <dbReference type="Proteomes" id="UP000003861"/>
    </source>
</evidence>
<reference evidence="1 2" key="1">
    <citation type="journal article" date="2011" name="J. Bacteriol.">
        <title>Genome sequence of Halorhabdus tiamatea, the first archaeon isolated from a deep-sea anoxic brine lake.</title>
        <authorList>
            <person name="Antunes A."/>
            <person name="Alam I."/>
            <person name="Bajic V.B."/>
            <person name="Stingl U."/>
        </authorList>
    </citation>
    <scope>NUCLEOTIDE SEQUENCE [LARGE SCALE GENOMIC DNA]</scope>
    <source>
        <strain evidence="1 2">SARL4B</strain>
    </source>
</reference>
<gene>
    <name evidence="1" type="ORF">HLRTI_002924</name>
</gene>
<reference evidence="1 2" key="2">
    <citation type="journal article" date="2013" name="PLoS ONE">
        <title>INDIGO - INtegrated Data Warehouse of MIcrobial GenOmes with Examples from the Red Sea Extremophiles.</title>
        <authorList>
            <person name="Alam I."/>
            <person name="Antunes A."/>
            <person name="Kamau A.A."/>
            <person name="Ba Alawi W."/>
            <person name="Kalkatawi M."/>
            <person name="Stingl U."/>
            <person name="Bajic V.B."/>
        </authorList>
    </citation>
    <scope>NUCLEOTIDE SEQUENCE [LARGE SCALE GENOMIC DNA]</scope>
    <source>
        <strain evidence="1 2">SARL4B</strain>
    </source>
</reference>
<evidence type="ECO:0000313" key="1">
    <source>
        <dbReference type="EMBL" id="ERJ05125.1"/>
    </source>
</evidence>
<proteinExistence type="predicted"/>
<comment type="caution">
    <text evidence="1">The sequence shown here is derived from an EMBL/GenBank/DDBJ whole genome shotgun (WGS) entry which is preliminary data.</text>
</comment>
<accession>U2F466</accession>
<dbReference type="Proteomes" id="UP000003861">
    <property type="component" value="Unassembled WGS sequence"/>
</dbReference>
<name>U2F466_9EURY</name>
<dbReference type="AlphaFoldDB" id="U2F466"/>